<evidence type="ECO:0000313" key="3">
    <source>
        <dbReference type="Proteomes" id="UP000193749"/>
    </source>
</evidence>
<sequence length="131" mass="13875">MRRVWPGLLLLLPLWAVAADGAWHASASGPTLGARGNWLASPPLRATSKVQGTISQVSWRYQLSRPAPSGLVVRLCATQRCVLLEGASGTTRGLAHIAADETLHLAFGFNGRGAVPPGLRVVSSEVTVNYH</sequence>
<organism evidence="2 3">
    <name type="scientific">Pantoea cypripedii</name>
    <name type="common">Pectobacterium cypripedii</name>
    <name type="synonym">Erwinia cypripedii</name>
    <dbReference type="NCBI Taxonomy" id="55209"/>
    <lineage>
        <taxon>Bacteria</taxon>
        <taxon>Pseudomonadati</taxon>
        <taxon>Pseudomonadota</taxon>
        <taxon>Gammaproteobacteria</taxon>
        <taxon>Enterobacterales</taxon>
        <taxon>Erwiniaceae</taxon>
        <taxon>Pantoea</taxon>
    </lineage>
</organism>
<reference evidence="2 3" key="1">
    <citation type="journal article" date="2017" name="Antonie Van Leeuwenhoek">
        <title>Phylogenomic resolution of the bacterial genus Pantoea and its relationship with Erwinia and Tatumella.</title>
        <authorList>
            <person name="Palmer M."/>
            <person name="Steenkamp E.T."/>
            <person name="Coetzee M.P."/>
            <person name="Chan W.Y."/>
            <person name="van Zyl E."/>
            <person name="De Maayer P."/>
            <person name="Coutinho T.A."/>
            <person name="Blom J."/>
            <person name="Smits T.H."/>
            <person name="Duffy B."/>
            <person name="Venter S.N."/>
        </authorList>
    </citation>
    <scope>NUCLEOTIDE SEQUENCE [LARGE SCALE GENOMIC DNA]</scope>
    <source>
        <strain evidence="2 3">LMG 2657</strain>
    </source>
</reference>
<dbReference type="OrthoDB" id="6521367at2"/>
<dbReference type="RefSeq" id="WP_084875438.1">
    <property type="nucleotide sequence ID" value="NZ_JAGGMY010000001.1"/>
</dbReference>
<dbReference type="EMBL" id="MLJI01000001">
    <property type="protein sequence ID" value="ORM93904.1"/>
    <property type="molecule type" value="Genomic_DNA"/>
</dbReference>
<gene>
    <name evidence="2" type="ORF">HA50_11295</name>
</gene>
<feature type="chain" id="PRO_5012439583" evidence="1">
    <location>
        <begin position="19"/>
        <end position="131"/>
    </location>
</feature>
<evidence type="ECO:0000256" key="1">
    <source>
        <dbReference type="SAM" id="SignalP"/>
    </source>
</evidence>
<dbReference type="InterPro" id="IPR009420">
    <property type="entry name" value="FlhE"/>
</dbReference>
<evidence type="ECO:0000313" key="2">
    <source>
        <dbReference type="EMBL" id="ORM93904.1"/>
    </source>
</evidence>
<name>A0A1X1EVH7_PANCY</name>
<proteinExistence type="predicted"/>
<keyword evidence="3" id="KW-1185">Reference proteome</keyword>
<dbReference type="Pfam" id="PF06366">
    <property type="entry name" value="FlhE"/>
    <property type="match status" value="1"/>
</dbReference>
<keyword evidence="2" id="KW-0282">Flagellum</keyword>
<keyword evidence="2" id="KW-0966">Cell projection</keyword>
<feature type="signal peptide" evidence="1">
    <location>
        <begin position="1"/>
        <end position="18"/>
    </location>
</feature>
<dbReference type="AlphaFoldDB" id="A0A1X1EVH7"/>
<comment type="caution">
    <text evidence="2">The sequence shown here is derived from an EMBL/GenBank/DDBJ whole genome shotgun (WGS) entry which is preliminary data.</text>
</comment>
<dbReference type="Proteomes" id="UP000193749">
    <property type="component" value="Unassembled WGS sequence"/>
</dbReference>
<dbReference type="STRING" id="55209.HA50_11295"/>
<keyword evidence="1" id="KW-0732">Signal</keyword>
<keyword evidence="2" id="KW-0969">Cilium</keyword>
<protein>
    <submittedName>
        <fullName evidence="2">Flagellar protein FlhE</fullName>
    </submittedName>
</protein>
<accession>A0A1X1EVH7</accession>